<dbReference type="InterPro" id="IPR036640">
    <property type="entry name" value="ABC1_TM_sf"/>
</dbReference>
<dbReference type="InterPro" id="IPR039421">
    <property type="entry name" value="Type_1_exporter"/>
</dbReference>
<evidence type="ECO:0000313" key="11">
    <source>
        <dbReference type="Proteomes" id="UP000184001"/>
    </source>
</evidence>
<dbReference type="RefSeq" id="WP_020001897.1">
    <property type="nucleotide sequence ID" value="NZ_CP192219.1"/>
</dbReference>
<dbReference type="InterPro" id="IPR017871">
    <property type="entry name" value="ABC_transporter-like_CS"/>
</dbReference>
<dbReference type="PROSITE" id="PS00211">
    <property type="entry name" value="ABC_TRANSPORTER_1"/>
    <property type="match status" value="1"/>
</dbReference>
<keyword evidence="4 10" id="KW-0067">ATP-binding</keyword>
<feature type="transmembrane region" description="Helical" evidence="7">
    <location>
        <begin position="249"/>
        <end position="272"/>
    </location>
</feature>
<dbReference type="EMBL" id="FQZR01000002">
    <property type="protein sequence ID" value="SHI72121.1"/>
    <property type="molecule type" value="Genomic_DNA"/>
</dbReference>
<evidence type="ECO:0000256" key="6">
    <source>
        <dbReference type="ARBA" id="ARBA00023136"/>
    </source>
</evidence>
<keyword evidence="5 7" id="KW-1133">Transmembrane helix</keyword>
<dbReference type="GO" id="GO:0016887">
    <property type="term" value="F:ATP hydrolysis activity"/>
    <property type="evidence" value="ECO:0007669"/>
    <property type="project" value="InterPro"/>
</dbReference>
<dbReference type="Proteomes" id="UP000184001">
    <property type="component" value="Unassembled WGS sequence"/>
</dbReference>
<comment type="caution">
    <text evidence="10">The sequence shown here is derived from an EMBL/GenBank/DDBJ whole genome shotgun (WGS) entry which is preliminary data.</text>
</comment>
<organism evidence="10 11">
    <name type="scientific">Halodesulfovibrio aestuarii</name>
    <dbReference type="NCBI Taxonomy" id="126333"/>
    <lineage>
        <taxon>Bacteria</taxon>
        <taxon>Pseudomonadati</taxon>
        <taxon>Thermodesulfobacteriota</taxon>
        <taxon>Desulfovibrionia</taxon>
        <taxon>Desulfovibrionales</taxon>
        <taxon>Desulfovibrionaceae</taxon>
        <taxon>Halodesulfovibrio</taxon>
    </lineage>
</organism>
<dbReference type="SUPFAM" id="SSF52540">
    <property type="entry name" value="P-loop containing nucleoside triphosphate hydrolases"/>
    <property type="match status" value="1"/>
</dbReference>
<dbReference type="GO" id="GO:0005886">
    <property type="term" value="C:plasma membrane"/>
    <property type="evidence" value="ECO:0007669"/>
    <property type="project" value="UniProtKB-SubCell"/>
</dbReference>
<name>A0A8G2FAD7_9BACT</name>
<evidence type="ECO:0000256" key="3">
    <source>
        <dbReference type="ARBA" id="ARBA00022741"/>
    </source>
</evidence>
<dbReference type="CDD" id="cd07346">
    <property type="entry name" value="ABC_6TM_exporters"/>
    <property type="match status" value="1"/>
</dbReference>
<feature type="transmembrane region" description="Helical" evidence="7">
    <location>
        <begin position="58"/>
        <end position="78"/>
    </location>
</feature>
<dbReference type="GO" id="GO:0005524">
    <property type="term" value="F:ATP binding"/>
    <property type="evidence" value="ECO:0007669"/>
    <property type="project" value="UniProtKB-KW"/>
</dbReference>
<dbReference type="PANTHER" id="PTHR24221:SF654">
    <property type="entry name" value="ATP-BINDING CASSETTE SUB-FAMILY B MEMBER 6"/>
    <property type="match status" value="1"/>
</dbReference>
<reference evidence="10 11" key="1">
    <citation type="submission" date="2016-11" db="EMBL/GenBank/DDBJ databases">
        <authorList>
            <person name="Varghese N."/>
            <person name="Submissions S."/>
        </authorList>
    </citation>
    <scope>NUCLEOTIDE SEQUENCE [LARGE SCALE GENOMIC DNA]</scope>
    <source>
        <strain evidence="10 11">DSM 17919</strain>
    </source>
</reference>
<dbReference type="InterPro" id="IPR003439">
    <property type="entry name" value="ABC_transporter-like_ATP-bd"/>
</dbReference>
<evidence type="ECO:0000259" key="9">
    <source>
        <dbReference type="PROSITE" id="PS50929"/>
    </source>
</evidence>
<dbReference type="Gene3D" id="1.20.1560.10">
    <property type="entry name" value="ABC transporter type 1, transmembrane domain"/>
    <property type="match status" value="1"/>
</dbReference>
<keyword evidence="6 7" id="KW-0472">Membrane</keyword>
<comment type="subcellular location">
    <subcellularLocation>
        <location evidence="1">Cell membrane</location>
        <topology evidence="1">Multi-pass membrane protein</topology>
    </subcellularLocation>
</comment>
<evidence type="ECO:0000256" key="1">
    <source>
        <dbReference type="ARBA" id="ARBA00004651"/>
    </source>
</evidence>
<dbReference type="AlphaFoldDB" id="A0A8G2FAD7"/>
<dbReference type="PROSITE" id="PS50893">
    <property type="entry name" value="ABC_TRANSPORTER_2"/>
    <property type="match status" value="1"/>
</dbReference>
<proteinExistence type="predicted"/>
<evidence type="ECO:0000256" key="7">
    <source>
        <dbReference type="SAM" id="Phobius"/>
    </source>
</evidence>
<dbReference type="CDD" id="cd03228">
    <property type="entry name" value="ABCC_MRP_Like"/>
    <property type="match status" value="1"/>
</dbReference>
<feature type="transmembrane region" description="Helical" evidence="7">
    <location>
        <begin position="140"/>
        <end position="160"/>
    </location>
</feature>
<protein>
    <submittedName>
        <fullName evidence="10">ATP-binding cassette, subfamily B, MsbA</fullName>
    </submittedName>
</protein>
<evidence type="ECO:0000256" key="4">
    <source>
        <dbReference type="ARBA" id="ARBA00022840"/>
    </source>
</evidence>
<evidence type="ECO:0000256" key="2">
    <source>
        <dbReference type="ARBA" id="ARBA00022692"/>
    </source>
</evidence>
<feature type="domain" description="ABC transporter" evidence="8">
    <location>
        <begin position="340"/>
        <end position="564"/>
    </location>
</feature>
<dbReference type="Pfam" id="PF00664">
    <property type="entry name" value="ABC_membrane"/>
    <property type="match status" value="1"/>
</dbReference>
<dbReference type="Gene3D" id="3.40.50.300">
    <property type="entry name" value="P-loop containing nucleotide triphosphate hydrolases"/>
    <property type="match status" value="1"/>
</dbReference>
<dbReference type="InterPro" id="IPR011527">
    <property type="entry name" value="ABC1_TM_dom"/>
</dbReference>
<evidence type="ECO:0000313" key="10">
    <source>
        <dbReference type="EMBL" id="SHI72121.1"/>
    </source>
</evidence>
<feature type="transmembrane region" description="Helical" evidence="7">
    <location>
        <begin position="166"/>
        <end position="183"/>
    </location>
</feature>
<evidence type="ECO:0000256" key="5">
    <source>
        <dbReference type="ARBA" id="ARBA00022989"/>
    </source>
</evidence>
<dbReference type="InterPro" id="IPR003593">
    <property type="entry name" value="AAA+_ATPase"/>
</dbReference>
<dbReference type="SUPFAM" id="SSF90123">
    <property type="entry name" value="ABC transporter transmembrane region"/>
    <property type="match status" value="1"/>
</dbReference>
<accession>A0A8G2FAD7</accession>
<feature type="domain" description="ABC transmembrane type-1" evidence="9">
    <location>
        <begin position="25"/>
        <end position="300"/>
    </location>
</feature>
<gene>
    <name evidence="10" type="ORF">SAMN05660830_00771</name>
</gene>
<evidence type="ECO:0000259" key="8">
    <source>
        <dbReference type="PROSITE" id="PS50893"/>
    </source>
</evidence>
<dbReference type="PANTHER" id="PTHR24221">
    <property type="entry name" value="ATP-BINDING CASSETTE SUB-FAMILY B"/>
    <property type="match status" value="1"/>
</dbReference>
<dbReference type="InterPro" id="IPR027417">
    <property type="entry name" value="P-loop_NTPase"/>
</dbReference>
<keyword evidence="2 7" id="KW-0812">Transmembrane</keyword>
<keyword evidence="3" id="KW-0547">Nucleotide-binding</keyword>
<dbReference type="PROSITE" id="PS50929">
    <property type="entry name" value="ABC_TM1F"/>
    <property type="match status" value="1"/>
</dbReference>
<dbReference type="GO" id="GO:0140359">
    <property type="term" value="F:ABC-type transporter activity"/>
    <property type="evidence" value="ECO:0007669"/>
    <property type="project" value="InterPro"/>
</dbReference>
<dbReference type="GO" id="GO:0034040">
    <property type="term" value="F:ATPase-coupled lipid transmembrane transporter activity"/>
    <property type="evidence" value="ECO:0007669"/>
    <property type="project" value="TreeGrafter"/>
</dbReference>
<sequence length="566" mass="63650">MPFNQNKQIISRIITLFSFYKRKLALILLCLVVFTAASIAYPLLNKMLIDDGVLKQDFTTVCIIVAMMLGTIILSSLAEMLKEFLRADIASGIHQKLVKDAFDSFLRVDIAYFTKKNSAEMLNDLTTDIGNLNKICDNSVFFVVTQLLTFCGGIVGLFVIDQRLAMLVFLFIPVKYLCVHYFSNRQKKQFNVLLNFITSFGHWFGDSLNGIKDIRLFGIQNKMQDEAAKQVFSVANAQRKVTILQSMNLCSEVFFIHSLEAILLLTGAYFILDNSLTMGSLFAFISYSIQVLDPISAVLNIKFLLSGIIPSAERYFLLLDHSSEHCEQGGSESVPEFCELAFKNVSFAYGDKYVLKDANLTVGQGEKIAIIGQNGAGKSTVFSLIERFFKPNQGIITLNGKDISEYDLQKYRASFSAIGQDSFLFNRSVLDNLCMSVSYSENNLIERIKECGLQELQMASSVGENGKQLSGGQRQKILLARALLRNTSWYLFDEATSNMDTESENRLLDLLHTTLKEKTVLMIVHNMSLLQHFESIIHITGDGTIRQYASYKEVVQCEPTFFETAS</sequence>
<dbReference type="SMART" id="SM00382">
    <property type="entry name" value="AAA"/>
    <property type="match status" value="1"/>
</dbReference>
<dbReference type="Pfam" id="PF00005">
    <property type="entry name" value="ABC_tran"/>
    <property type="match status" value="1"/>
</dbReference>